<evidence type="ECO:0000256" key="1">
    <source>
        <dbReference type="SAM" id="MobiDB-lite"/>
    </source>
</evidence>
<evidence type="ECO:0000313" key="2">
    <source>
        <dbReference type="EMBL" id="EGN98817.1"/>
    </source>
</evidence>
<dbReference type="OMA" id="ITTRMRM"/>
<gene>
    <name evidence="2" type="ORF">SERLA73DRAFT_181471</name>
</gene>
<accession>F8PY54</accession>
<proteinExistence type="predicted"/>
<keyword evidence="3" id="KW-1185">Reference proteome</keyword>
<reference evidence="3" key="1">
    <citation type="journal article" date="2011" name="Science">
        <title>The plant cell wall-decomposing machinery underlies the functional diversity of forest fungi.</title>
        <authorList>
            <person name="Eastwood D.C."/>
            <person name="Floudas D."/>
            <person name="Binder M."/>
            <person name="Majcherczyk A."/>
            <person name="Schneider P."/>
            <person name="Aerts A."/>
            <person name="Asiegbu F.O."/>
            <person name="Baker S.E."/>
            <person name="Barry K."/>
            <person name="Bendiksby M."/>
            <person name="Blumentritt M."/>
            <person name="Coutinho P.M."/>
            <person name="Cullen D."/>
            <person name="de Vries R.P."/>
            <person name="Gathman A."/>
            <person name="Goodell B."/>
            <person name="Henrissat B."/>
            <person name="Ihrmark K."/>
            <person name="Kauserud H."/>
            <person name="Kohler A."/>
            <person name="LaButti K."/>
            <person name="Lapidus A."/>
            <person name="Lavin J.L."/>
            <person name="Lee Y.-H."/>
            <person name="Lindquist E."/>
            <person name="Lilly W."/>
            <person name="Lucas S."/>
            <person name="Morin E."/>
            <person name="Murat C."/>
            <person name="Oguiza J.A."/>
            <person name="Park J."/>
            <person name="Pisabarro A.G."/>
            <person name="Riley R."/>
            <person name="Rosling A."/>
            <person name="Salamov A."/>
            <person name="Schmidt O."/>
            <person name="Schmutz J."/>
            <person name="Skrede I."/>
            <person name="Stenlid J."/>
            <person name="Wiebenga A."/>
            <person name="Xie X."/>
            <person name="Kuees U."/>
            <person name="Hibbett D.S."/>
            <person name="Hoffmeister D."/>
            <person name="Hoegberg N."/>
            <person name="Martin F."/>
            <person name="Grigoriev I.V."/>
            <person name="Watkinson S.C."/>
        </authorList>
    </citation>
    <scope>NUCLEOTIDE SEQUENCE [LARGE SCALE GENOMIC DNA]</scope>
    <source>
        <strain evidence="3">strain S7.3</strain>
    </source>
</reference>
<dbReference type="AlphaFoldDB" id="F8PY54"/>
<dbReference type="OrthoDB" id="3256438at2759"/>
<dbReference type="InParanoid" id="F8PY54"/>
<dbReference type="HOGENOM" id="CLU_055848_0_0_1"/>
<dbReference type="EMBL" id="GL945480">
    <property type="protein sequence ID" value="EGN98817.1"/>
    <property type="molecule type" value="Genomic_DNA"/>
</dbReference>
<evidence type="ECO:0000313" key="3">
    <source>
        <dbReference type="Proteomes" id="UP000008063"/>
    </source>
</evidence>
<feature type="region of interest" description="Disordered" evidence="1">
    <location>
        <begin position="55"/>
        <end position="152"/>
    </location>
</feature>
<protein>
    <submittedName>
        <fullName evidence="2">Uncharacterized protein</fullName>
    </submittedName>
</protein>
<dbReference type="Proteomes" id="UP000008063">
    <property type="component" value="Unassembled WGS sequence"/>
</dbReference>
<feature type="compositionally biased region" description="Polar residues" evidence="1">
    <location>
        <begin position="55"/>
        <end position="67"/>
    </location>
</feature>
<name>F8PY54_SERL3</name>
<sequence>MTTSPLETSPSFAISLKRSSSFAEPLPHKLPRMTLSRTVSYLSLADCHIENQSELQLSSPSSFTPNAPSRVPYSRTLRHYKEQKERRKHQLNRSRPEFTITPAPSPSPPKASPPTPKASPTPMHCPRASSPLAPNRKPLPPRASFPRSKQEPDLYRVAIKTRMRCSQEGEKILLMGPRMALSILSATKELEKIVASQMDVDRDLSMAKDDWEMLGISV</sequence>
<feature type="compositionally biased region" description="Pro residues" evidence="1">
    <location>
        <begin position="103"/>
        <end position="119"/>
    </location>
</feature>
<dbReference type="eggNOG" id="ENOG502STE7">
    <property type="taxonomic scope" value="Eukaryota"/>
</dbReference>
<organism evidence="3">
    <name type="scientific">Serpula lacrymans var. lacrymans (strain S7.3)</name>
    <name type="common">Dry rot fungus</name>
    <dbReference type="NCBI Taxonomy" id="936435"/>
    <lineage>
        <taxon>Eukaryota</taxon>
        <taxon>Fungi</taxon>
        <taxon>Dikarya</taxon>
        <taxon>Basidiomycota</taxon>
        <taxon>Agaricomycotina</taxon>
        <taxon>Agaricomycetes</taxon>
        <taxon>Agaricomycetidae</taxon>
        <taxon>Boletales</taxon>
        <taxon>Coniophorineae</taxon>
        <taxon>Serpulaceae</taxon>
        <taxon>Serpula</taxon>
    </lineage>
</organism>